<evidence type="ECO:0000313" key="1">
    <source>
        <dbReference type="EMBL" id="CDW44550.1"/>
    </source>
</evidence>
<dbReference type="AlphaFoldDB" id="A0A0K2V2L6"/>
<accession>A0A0K2V2L6</accession>
<organism evidence="1">
    <name type="scientific">Lepeophtheirus salmonis</name>
    <name type="common">Salmon louse</name>
    <name type="synonym">Caligus salmonis</name>
    <dbReference type="NCBI Taxonomy" id="72036"/>
    <lineage>
        <taxon>Eukaryota</taxon>
        <taxon>Metazoa</taxon>
        <taxon>Ecdysozoa</taxon>
        <taxon>Arthropoda</taxon>
        <taxon>Crustacea</taxon>
        <taxon>Multicrustacea</taxon>
        <taxon>Hexanauplia</taxon>
        <taxon>Copepoda</taxon>
        <taxon>Siphonostomatoida</taxon>
        <taxon>Caligidae</taxon>
        <taxon>Lepeophtheirus</taxon>
    </lineage>
</organism>
<name>A0A0K2V2L6_LEPSM</name>
<sequence length="53" mass="6140">MKSFSLAVLELQFGFKSIKTNPSISQCYYYNISSHESRDNFYSTSIKNLSSYN</sequence>
<protein>
    <submittedName>
        <fullName evidence="1">Uncharacterized protein</fullName>
    </submittedName>
</protein>
<reference evidence="1" key="1">
    <citation type="submission" date="2014-05" db="EMBL/GenBank/DDBJ databases">
        <authorList>
            <person name="Chronopoulou M."/>
        </authorList>
    </citation>
    <scope>NUCLEOTIDE SEQUENCE</scope>
    <source>
        <tissue evidence="1">Whole organism</tissue>
    </source>
</reference>
<dbReference type="EMBL" id="HACA01027189">
    <property type="protein sequence ID" value="CDW44550.1"/>
    <property type="molecule type" value="Transcribed_RNA"/>
</dbReference>
<proteinExistence type="predicted"/>